<protein>
    <recommendedName>
        <fullName evidence="6">ADF-H domain-containing protein</fullName>
    </recommendedName>
</protein>
<dbReference type="SMART" id="SM00102">
    <property type="entry name" value="ADF"/>
    <property type="match status" value="2"/>
</dbReference>
<dbReference type="GO" id="GO:0030864">
    <property type="term" value="C:cortical actin cytoskeleton"/>
    <property type="evidence" value="ECO:0007669"/>
    <property type="project" value="TreeGrafter"/>
</dbReference>
<reference evidence="7 8" key="1">
    <citation type="submission" date="2011-02" db="EMBL/GenBank/DDBJ databases">
        <title>The Genome Sequence of Sphaeroforma arctica JP610.</title>
        <authorList>
            <consortium name="The Broad Institute Genome Sequencing Platform"/>
            <person name="Russ C."/>
            <person name="Cuomo C."/>
            <person name="Young S.K."/>
            <person name="Zeng Q."/>
            <person name="Gargeya S."/>
            <person name="Alvarado L."/>
            <person name="Berlin A."/>
            <person name="Chapman S.B."/>
            <person name="Chen Z."/>
            <person name="Freedman E."/>
            <person name="Gellesch M."/>
            <person name="Goldberg J."/>
            <person name="Griggs A."/>
            <person name="Gujja S."/>
            <person name="Heilman E."/>
            <person name="Heiman D."/>
            <person name="Howarth C."/>
            <person name="Mehta T."/>
            <person name="Neiman D."/>
            <person name="Pearson M."/>
            <person name="Roberts A."/>
            <person name="Saif S."/>
            <person name="Shea T."/>
            <person name="Shenoy N."/>
            <person name="Sisk P."/>
            <person name="Stolte C."/>
            <person name="Sykes S."/>
            <person name="White J."/>
            <person name="Yandava C."/>
            <person name="Burger G."/>
            <person name="Gray M.W."/>
            <person name="Holland P.W.H."/>
            <person name="King N."/>
            <person name="Lang F.B.F."/>
            <person name="Roger A.J."/>
            <person name="Ruiz-Trillo I."/>
            <person name="Haas B."/>
            <person name="Nusbaum C."/>
            <person name="Birren B."/>
        </authorList>
    </citation>
    <scope>NUCLEOTIDE SEQUENCE [LARGE SCALE GENOMIC DNA]</scope>
    <source>
        <strain evidence="7 8">JP610</strain>
    </source>
</reference>
<feature type="domain" description="ADF-H" evidence="6">
    <location>
        <begin position="183"/>
        <end position="318"/>
    </location>
</feature>
<comment type="similarity">
    <text evidence="5">Belongs to the actin-binding proteins ADF family. Coactosin subfamily.</text>
</comment>
<organism evidence="7 8">
    <name type="scientific">Sphaeroforma arctica JP610</name>
    <dbReference type="NCBI Taxonomy" id="667725"/>
    <lineage>
        <taxon>Eukaryota</taxon>
        <taxon>Ichthyosporea</taxon>
        <taxon>Ichthyophonida</taxon>
        <taxon>Sphaeroforma</taxon>
    </lineage>
</organism>
<dbReference type="InterPro" id="IPR029006">
    <property type="entry name" value="ADF-H/Gelsolin-like_dom_sf"/>
</dbReference>
<evidence type="ECO:0000313" key="7">
    <source>
        <dbReference type="EMBL" id="KNC79905.1"/>
    </source>
</evidence>
<gene>
    <name evidence="7" type="ORF">SARC_07724</name>
</gene>
<evidence type="ECO:0000256" key="1">
    <source>
        <dbReference type="ARBA" id="ARBA00004245"/>
    </source>
</evidence>
<dbReference type="PANTHER" id="PTHR10829:SF56">
    <property type="entry name" value="ADF-H DOMAIN-CONTAINING PROTEIN"/>
    <property type="match status" value="1"/>
</dbReference>
<dbReference type="AlphaFoldDB" id="A0A0L0FSY7"/>
<feature type="domain" description="ADF-H" evidence="6">
    <location>
        <begin position="3"/>
        <end position="137"/>
    </location>
</feature>
<dbReference type="Proteomes" id="UP000054560">
    <property type="component" value="Unassembled WGS sequence"/>
</dbReference>
<evidence type="ECO:0000259" key="6">
    <source>
        <dbReference type="PROSITE" id="PS51263"/>
    </source>
</evidence>
<dbReference type="PANTHER" id="PTHR10829">
    <property type="entry name" value="CORTACTIN AND DREBRIN"/>
    <property type="match status" value="1"/>
</dbReference>
<name>A0A0L0FSY7_9EUKA</name>
<dbReference type="CDD" id="cd11282">
    <property type="entry name" value="ADF_coactosin_like"/>
    <property type="match status" value="2"/>
</dbReference>
<sequence>MTTVSVKNEAELLSAIRAVREDASPIDWVVAGHTSSPTEIQLVASGSGGLEAMKQALQDDNVCFGLVRFEEMVEMIKTTKFVYVHWEGPGMGFVKKGRYAIVRGDITDRYFSPAHVDIVGLTDRDDLTGKDLQTKGNIDRVLESTEGRQERTFTGIAKSVQAKGSYKTQLSGDHQVANNAAANGDVKFDSELKQTIADIRKDDHETKWVVAAYSGNDARKPVVVVAKGTGGVDEMASKLDGSMVMYAFARVQDVYEGIKTVKFVYLQWIGPEVGAMLKARTSVHKGAVHSVFQPFHVSMEGVCEVSEITEENVANKVGLASGSMNFVKAVSGSS</sequence>
<dbReference type="GO" id="GO:0051015">
    <property type="term" value="F:actin filament binding"/>
    <property type="evidence" value="ECO:0007669"/>
    <property type="project" value="TreeGrafter"/>
</dbReference>
<dbReference type="GO" id="GO:0030833">
    <property type="term" value="P:regulation of actin filament polymerization"/>
    <property type="evidence" value="ECO:0007669"/>
    <property type="project" value="TreeGrafter"/>
</dbReference>
<dbReference type="FunFam" id="3.40.20.10:FF:000018">
    <property type="entry name" value="Coactosin-like 1"/>
    <property type="match status" value="2"/>
</dbReference>
<evidence type="ECO:0000256" key="5">
    <source>
        <dbReference type="ARBA" id="ARBA00038052"/>
    </source>
</evidence>
<dbReference type="GeneID" id="25908228"/>
<dbReference type="InterPro" id="IPR002108">
    <property type="entry name" value="ADF-H"/>
</dbReference>
<evidence type="ECO:0000256" key="2">
    <source>
        <dbReference type="ARBA" id="ARBA00022490"/>
    </source>
</evidence>
<dbReference type="GO" id="GO:0005884">
    <property type="term" value="C:actin filament"/>
    <property type="evidence" value="ECO:0007669"/>
    <property type="project" value="TreeGrafter"/>
</dbReference>
<dbReference type="EMBL" id="KQ242227">
    <property type="protein sequence ID" value="KNC79905.1"/>
    <property type="molecule type" value="Genomic_DNA"/>
</dbReference>
<accession>A0A0L0FSY7</accession>
<proteinExistence type="inferred from homology"/>
<dbReference type="Pfam" id="PF00241">
    <property type="entry name" value="Cofilin_ADF"/>
    <property type="match status" value="2"/>
</dbReference>
<dbReference type="STRING" id="667725.A0A0L0FSY7"/>
<evidence type="ECO:0000313" key="8">
    <source>
        <dbReference type="Proteomes" id="UP000054560"/>
    </source>
</evidence>
<dbReference type="GO" id="GO:0030427">
    <property type="term" value="C:site of polarized growth"/>
    <property type="evidence" value="ECO:0007669"/>
    <property type="project" value="TreeGrafter"/>
</dbReference>
<keyword evidence="4" id="KW-0206">Cytoskeleton</keyword>
<dbReference type="SUPFAM" id="SSF55753">
    <property type="entry name" value="Actin depolymerizing proteins"/>
    <property type="match status" value="2"/>
</dbReference>
<comment type="subcellular location">
    <subcellularLocation>
        <location evidence="1">Cytoplasm</location>
        <location evidence="1">Cytoskeleton</location>
    </subcellularLocation>
</comment>
<dbReference type="RefSeq" id="XP_014153807.1">
    <property type="nucleotide sequence ID" value="XM_014298332.1"/>
</dbReference>
<evidence type="ECO:0000256" key="4">
    <source>
        <dbReference type="ARBA" id="ARBA00023212"/>
    </source>
</evidence>
<dbReference type="OrthoDB" id="20822at2759"/>
<dbReference type="PROSITE" id="PS51263">
    <property type="entry name" value="ADF_H"/>
    <property type="match status" value="2"/>
</dbReference>
<dbReference type="eggNOG" id="KOG3655">
    <property type="taxonomic scope" value="Eukaryota"/>
</dbReference>
<dbReference type="Gene3D" id="3.40.20.10">
    <property type="entry name" value="Severin"/>
    <property type="match status" value="2"/>
</dbReference>
<keyword evidence="2" id="KW-0963">Cytoplasm</keyword>
<keyword evidence="3" id="KW-0009">Actin-binding</keyword>
<keyword evidence="8" id="KW-1185">Reference proteome</keyword>
<evidence type="ECO:0000256" key="3">
    <source>
        <dbReference type="ARBA" id="ARBA00023203"/>
    </source>
</evidence>